<evidence type="ECO:0000313" key="2">
    <source>
        <dbReference type="Proteomes" id="UP001177023"/>
    </source>
</evidence>
<comment type="caution">
    <text evidence="1">The sequence shown here is derived from an EMBL/GenBank/DDBJ whole genome shotgun (WGS) entry which is preliminary data.</text>
</comment>
<gene>
    <name evidence="1" type="ORF">MSPICULIGERA_LOCUS1066</name>
</gene>
<reference evidence="1" key="1">
    <citation type="submission" date="2023-06" db="EMBL/GenBank/DDBJ databases">
        <authorList>
            <person name="Delattre M."/>
        </authorList>
    </citation>
    <scope>NUCLEOTIDE SEQUENCE</scope>
    <source>
        <strain evidence="1">AF72</strain>
    </source>
</reference>
<feature type="non-terminal residue" evidence="1">
    <location>
        <position position="1"/>
    </location>
</feature>
<proteinExistence type="predicted"/>
<evidence type="ECO:0008006" key="3">
    <source>
        <dbReference type="Google" id="ProtNLM"/>
    </source>
</evidence>
<dbReference type="PANTHER" id="PTHR20905:SF30">
    <property type="entry name" value="N-ACETYLTRANSFERASE DOMAIN-CONTAINING PROTEIN"/>
    <property type="match status" value="1"/>
</dbReference>
<keyword evidence="2" id="KW-1185">Reference proteome</keyword>
<dbReference type="SUPFAM" id="SSF55729">
    <property type="entry name" value="Acyl-CoA N-acyltransferases (Nat)"/>
    <property type="match status" value="1"/>
</dbReference>
<dbReference type="AlphaFoldDB" id="A0AA36C5V2"/>
<dbReference type="Gene3D" id="3.40.630.30">
    <property type="match status" value="1"/>
</dbReference>
<protein>
    <recommendedName>
        <fullName evidence="3">N-acetyltransferase domain-containing protein</fullName>
    </recommendedName>
</protein>
<organism evidence="1 2">
    <name type="scientific">Mesorhabditis spiculigera</name>
    <dbReference type="NCBI Taxonomy" id="96644"/>
    <lineage>
        <taxon>Eukaryota</taxon>
        <taxon>Metazoa</taxon>
        <taxon>Ecdysozoa</taxon>
        <taxon>Nematoda</taxon>
        <taxon>Chromadorea</taxon>
        <taxon>Rhabditida</taxon>
        <taxon>Rhabditina</taxon>
        <taxon>Rhabditomorpha</taxon>
        <taxon>Rhabditoidea</taxon>
        <taxon>Rhabditidae</taxon>
        <taxon>Mesorhabditinae</taxon>
        <taxon>Mesorhabditis</taxon>
    </lineage>
</organism>
<dbReference type="PANTHER" id="PTHR20905">
    <property type="entry name" value="N-ACETYLTRANSFERASE-RELATED"/>
    <property type="match status" value="1"/>
</dbReference>
<name>A0AA36C5V2_9BILA</name>
<dbReference type="Proteomes" id="UP001177023">
    <property type="component" value="Unassembled WGS sequence"/>
</dbReference>
<accession>A0AA36C5V2</accession>
<sequence>MHYYRIATRLFSSQRALDAGRVEFVQATPADLPQIVDMCLEGFSAIEPHLKAWKIGKEARPLFELIGANALKHRFSYKLIEQDSQELVGFRLFSLGRRDDPELQLDGMKLHPGVLGLAGMLDYLKKESFAQLPHINKLIRREITFVVPELQRKGIANRLAHHGLDFPSLKADGVQGLISEASSLANQELLRKKGYRLIAQVPQSYYDRHGIKLHDGTTTIKAYFKDIEDVIADLAKSQ</sequence>
<dbReference type="EMBL" id="CATQJA010000264">
    <property type="protein sequence ID" value="CAJ0558726.1"/>
    <property type="molecule type" value="Genomic_DNA"/>
</dbReference>
<evidence type="ECO:0000313" key="1">
    <source>
        <dbReference type="EMBL" id="CAJ0558726.1"/>
    </source>
</evidence>
<dbReference type="InterPro" id="IPR016181">
    <property type="entry name" value="Acyl_CoA_acyltransferase"/>
</dbReference>
<dbReference type="GO" id="GO:0008080">
    <property type="term" value="F:N-acetyltransferase activity"/>
    <property type="evidence" value="ECO:0007669"/>
    <property type="project" value="TreeGrafter"/>
</dbReference>